<dbReference type="InterPro" id="IPR048644">
    <property type="entry name" value="Isoamylase_C"/>
</dbReference>
<evidence type="ECO:0000256" key="1">
    <source>
        <dbReference type="ARBA" id="ARBA00008061"/>
    </source>
</evidence>
<evidence type="ECO:0000313" key="6">
    <source>
        <dbReference type="Proteomes" id="UP000632222"/>
    </source>
</evidence>
<dbReference type="SUPFAM" id="SSF51011">
    <property type="entry name" value="Glycosyl hydrolase domain"/>
    <property type="match status" value="1"/>
</dbReference>
<sequence length="782" mass="86002">MRYFVLGLSLMLSLAACSTPTPPSEVKTQFLNPTGMGARYTDSTGNNTGTTHITFRVWSSRATHMEVYLYANPAGTDENTRYTLNQDGHFWKVTVPVSSLNAAGITGAVYYGYRAWGPNWNYDPNWTRGSGAGFVSDVDAQGNRFNPNKLLLDPYALEVSHDQHSTTSGNYLDFAYASGPDHRYEDSGRVAPKGIVLNTDTSSYGTKPTRALKDDIVYEVHLAGFTKGNSGVPSCKGTYYGVTQNAEYLKTLGITAVEFLPVQDTDNDSNDVNDATSSRSATSTSGDNYWGYWHLNYFAPDRKYSCNTLPGEPTREFKEMVKALHDRGIKVILDMVYNHTGEGGTWGRADTAPINNYRGLDNSAYYVLTDDKQGYLDVTATGNTFNTHHPVAQQLIIDSLAYWKDEMGVDGFRFDLASVLGNSCEVGCYKYDKLDAGTALNKIVASIPTRPETGGNGVDLIAEPWAVGDGTYQVGNFPWGWSEWNGQYRDHLRKDQNKLGSENITPGMLSRRFAGSADLFQDDGRKPWNSINYVAAHDGLTLKDVYSCNGKNNDQAWPNGPSDGGENHNDSWDQGNIATDQRKAARNAMALMMLSAGTPMFTGGDEFLRSQGCNNNAYNLDSVANWLNYTLSSDQQNFKTFTQNMIQFRKAHPALRPANFYGFTDNNGNGLEQHQTFKADGTVADSAFLDDASQNAFAYRIDASEFGETAITGIYVAYNGWSDQVNFTLPYPGSGKNWHWVTDTCTWAEGASQVDLNATTNVGVQGSVYSVCARGLLVLVSK</sequence>
<protein>
    <submittedName>
        <fullName evidence="5">Glycogen debranching enzyme</fullName>
    </submittedName>
</protein>
<dbReference type="Pfam" id="PF02922">
    <property type="entry name" value="CBM_48"/>
    <property type="match status" value="1"/>
</dbReference>
<comment type="caution">
    <text evidence="5">The sequence shown here is derived from an EMBL/GenBank/DDBJ whole genome shotgun (WGS) entry which is preliminary data.</text>
</comment>
<dbReference type="InterPro" id="IPR044505">
    <property type="entry name" value="GlgX_Isoamylase_N_E_set"/>
</dbReference>
<dbReference type="Gene3D" id="2.60.40.10">
    <property type="entry name" value="Immunoglobulins"/>
    <property type="match status" value="1"/>
</dbReference>
<dbReference type="PANTHER" id="PTHR43002">
    <property type="entry name" value="GLYCOGEN DEBRANCHING ENZYME"/>
    <property type="match status" value="1"/>
</dbReference>
<dbReference type="Pfam" id="PF00128">
    <property type="entry name" value="Alpha-amylase"/>
    <property type="match status" value="1"/>
</dbReference>
<feature type="region of interest" description="Disordered" evidence="2">
    <location>
        <begin position="264"/>
        <end position="283"/>
    </location>
</feature>
<evidence type="ECO:0000256" key="2">
    <source>
        <dbReference type="SAM" id="MobiDB-lite"/>
    </source>
</evidence>
<dbReference type="InterPro" id="IPR014756">
    <property type="entry name" value="Ig_E-set"/>
</dbReference>
<dbReference type="Gene3D" id="2.60.40.1180">
    <property type="entry name" value="Golgi alpha-mannosidase II"/>
    <property type="match status" value="1"/>
</dbReference>
<feature type="domain" description="Glycosyl hydrolase family 13 catalytic" evidence="4">
    <location>
        <begin position="219"/>
        <end position="649"/>
    </location>
</feature>
<feature type="chain" id="PRO_5046415990" evidence="3">
    <location>
        <begin position="19"/>
        <end position="782"/>
    </location>
</feature>
<dbReference type="CDD" id="cd02856">
    <property type="entry name" value="E_set_GDE_Isoamylase_N"/>
    <property type="match status" value="1"/>
</dbReference>
<dbReference type="SMART" id="SM00642">
    <property type="entry name" value="Aamy"/>
    <property type="match status" value="1"/>
</dbReference>
<dbReference type="Pfam" id="PF21331">
    <property type="entry name" value="Isoamylase_C"/>
    <property type="match status" value="1"/>
</dbReference>
<dbReference type="InterPro" id="IPR013780">
    <property type="entry name" value="Glyco_hydro_b"/>
</dbReference>
<dbReference type="EMBL" id="BMOD01000049">
    <property type="protein sequence ID" value="GGJ59218.1"/>
    <property type="molecule type" value="Genomic_DNA"/>
</dbReference>
<dbReference type="Gene3D" id="3.20.20.80">
    <property type="entry name" value="Glycosidases"/>
    <property type="match status" value="1"/>
</dbReference>
<dbReference type="RefSeq" id="WP_189009320.1">
    <property type="nucleotide sequence ID" value="NZ_BMOD01000049.1"/>
</dbReference>
<evidence type="ECO:0000259" key="4">
    <source>
        <dbReference type="SMART" id="SM00642"/>
    </source>
</evidence>
<accession>A0ABQ2DK15</accession>
<dbReference type="InterPro" id="IPR004193">
    <property type="entry name" value="Glyco_hydro_13_N"/>
</dbReference>
<organism evidence="5 6">
    <name type="scientific">Deinococcus roseus</name>
    <dbReference type="NCBI Taxonomy" id="392414"/>
    <lineage>
        <taxon>Bacteria</taxon>
        <taxon>Thermotogati</taxon>
        <taxon>Deinococcota</taxon>
        <taxon>Deinococci</taxon>
        <taxon>Deinococcales</taxon>
        <taxon>Deinococcaceae</taxon>
        <taxon>Deinococcus</taxon>
    </lineage>
</organism>
<dbReference type="CDD" id="cd11326">
    <property type="entry name" value="AmyAc_Glg_debranch"/>
    <property type="match status" value="1"/>
</dbReference>
<reference evidence="6" key="1">
    <citation type="journal article" date="2019" name="Int. J. Syst. Evol. Microbiol.">
        <title>The Global Catalogue of Microorganisms (GCM) 10K type strain sequencing project: providing services to taxonomists for standard genome sequencing and annotation.</title>
        <authorList>
            <consortium name="The Broad Institute Genomics Platform"/>
            <consortium name="The Broad Institute Genome Sequencing Center for Infectious Disease"/>
            <person name="Wu L."/>
            <person name="Ma J."/>
        </authorList>
    </citation>
    <scope>NUCLEOTIDE SEQUENCE [LARGE SCALE GENOMIC DNA]</scope>
    <source>
        <strain evidence="6">JCM 14370</strain>
    </source>
</reference>
<feature type="region of interest" description="Disordered" evidence="2">
    <location>
        <begin position="552"/>
        <end position="575"/>
    </location>
</feature>
<name>A0ABQ2DK15_9DEIO</name>
<keyword evidence="6" id="KW-1185">Reference proteome</keyword>
<dbReference type="InterPro" id="IPR013783">
    <property type="entry name" value="Ig-like_fold"/>
</dbReference>
<proteinExistence type="inferred from homology"/>
<dbReference type="SUPFAM" id="SSF51445">
    <property type="entry name" value="(Trans)glycosidases"/>
    <property type="match status" value="1"/>
</dbReference>
<dbReference type="SUPFAM" id="SSF81296">
    <property type="entry name" value="E set domains"/>
    <property type="match status" value="1"/>
</dbReference>
<feature type="signal peptide" evidence="3">
    <location>
        <begin position="1"/>
        <end position="18"/>
    </location>
</feature>
<evidence type="ECO:0000256" key="3">
    <source>
        <dbReference type="SAM" id="SignalP"/>
    </source>
</evidence>
<dbReference type="PROSITE" id="PS51257">
    <property type="entry name" value="PROKAR_LIPOPROTEIN"/>
    <property type="match status" value="1"/>
</dbReference>
<comment type="similarity">
    <text evidence="1">Belongs to the glycosyl hydrolase 13 family.</text>
</comment>
<dbReference type="InterPro" id="IPR006047">
    <property type="entry name" value="GH13_cat_dom"/>
</dbReference>
<dbReference type="Proteomes" id="UP000632222">
    <property type="component" value="Unassembled WGS sequence"/>
</dbReference>
<gene>
    <name evidence="5" type="ORF">GCM10008938_51640</name>
</gene>
<keyword evidence="3" id="KW-0732">Signal</keyword>
<evidence type="ECO:0000313" key="5">
    <source>
        <dbReference type="EMBL" id="GGJ59218.1"/>
    </source>
</evidence>
<dbReference type="InterPro" id="IPR017853">
    <property type="entry name" value="GH"/>
</dbReference>